<accession>A0A0P1KMU0</accession>
<organism evidence="9 10">
    <name type="scientific">Lachancea quebecensis</name>
    <dbReference type="NCBI Taxonomy" id="1654605"/>
    <lineage>
        <taxon>Eukaryota</taxon>
        <taxon>Fungi</taxon>
        <taxon>Dikarya</taxon>
        <taxon>Ascomycota</taxon>
        <taxon>Saccharomycotina</taxon>
        <taxon>Saccharomycetes</taxon>
        <taxon>Saccharomycetales</taxon>
        <taxon>Saccharomycetaceae</taxon>
        <taxon>Lachancea</taxon>
    </lineage>
</organism>
<evidence type="ECO:0000256" key="2">
    <source>
        <dbReference type="ARBA" id="ARBA00012274"/>
    </source>
</evidence>
<dbReference type="GO" id="GO:0005524">
    <property type="term" value="F:ATP binding"/>
    <property type="evidence" value="ECO:0007669"/>
    <property type="project" value="InterPro"/>
</dbReference>
<evidence type="ECO:0000259" key="8">
    <source>
        <dbReference type="Pfam" id="PF02867"/>
    </source>
</evidence>
<dbReference type="SUPFAM" id="SSF51998">
    <property type="entry name" value="PFL-like glycyl radical enzymes"/>
    <property type="match status" value="1"/>
</dbReference>
<dbReference type="Pfam" id="PF02867">
    <property type="entry name" value="Ribonuc_red_lgC"/>
    <property type="match status" value="1"/>
</dbReference>
<dbReference type="OrthoDB" id="3000483at2759"/>
<protein>
    <recommendedName>
        <fullName evidence="2 6">Ribonucleoside-diphosphate reductase</fullName>
        <ecNumber evidence="2 6">1.17.4.1</ecNumber>
    </recommendedName>
</protein>
<dbReference type="Proteomes" id="UP000236544">
    <property type="component" value="Unassembled WGS sequence"/>
</dbReference>
<evidence type="ECO:0000313" key="10">
    <source>
        <dbReference type="Proteomes" id="UP000236544"/>
    </source>
</evidence>
<evidence type="ECO:0000259" key="7">
    <source>
        <dbReference type="Pfam" id="PF00317"/>
    </source>
</evidence>
<proteinExistence type="inferred from homology"/>
<dbReference type="InterPro" id="IPR013346">
    <property type="entry name" value="NrdE_NrdA_C"/>
</dbReference>
<dbReference type="InterPro" id="IPR000788">
    <property type="entry name" value="RNR_lg_C"/>
</dbReference>
<dbReference type="InterPro" id="IPR039718">
    <property type="entry name" value="Rrm1"/>
</dbReference>
<dbReference type="GO" id="GO:0005971">
    <property type="term" value="C:ribonucleoside-diphosphate reductase complex"/>
    <property type="evidence" value="ECO:0007669"/>
    <property type="project" value="TreeGrafter"/>
</dbReference>
<name>A0A0P1KMU0_9SACH</name>
<dbReference type="SUPFAM" id="SSF48168">
    <property type="entry name" value="R1 subunit of ribonucleotide reductase, N-terminal domain"/>
    <property type="match status" value="1"/>
</dbReference>
<reference evidence="10" key="1">
    <citation type="submission" date="2015-10" db="EMBL/GenBank/DDBJ databases">
        <authorList>
            <person name="Devillers H."/>
        </authorList>
    </citation>
    <scope>NUCLEOTIDE SEQUENCE [LARGE SCALE GENOMIC DNA]</scope>
</reference>
<dbReference type="PANTHER" id="PTHR11573:SF28">
    <property type="entry name" value="RIBONUCLEOSIDE-DIPHOSPHATE REDUCTASE"/>
    <property type="match status" value="1"/>
</dbReference>
<evidence type="ECO:0000256" key="5">
    <source>
        <dbReference type="ARBA" id="ARBA00024942"/>
    </source>
</evidence>
<dbReference type="PANTHER" id="PTHR11573">
    <property type="entry name" value="RIBONUCLEOSIDE-DIPHOSPHATE REDUCTASE LARGE CHAIN"/>
    <property type="match status" value="1"/>
</dbReference>
<feature type="domain" description="Ribonucleotide reductase large subunit C-terminal" evidence="8">
    <location>
        <begin position="236"/>
        <end position="765"/>
    </location>
</feature>
<dbReference type="EMBL" id="LN890560">
    <property type="protein sequence ID" value="CUS20457.1"/>
    <property type="molecule type" value="Genomic_DNA"/>
</dbReference>
<dbReference type="GO" id="GO:0004748">
    <property type="term" value="F:ribonucleoside-diphosphate reductase activity, thioredoxin disulfide as acceptor"/>
    <property type="evidence" value="ECO:0007669"/>
    <property type="project" value="UniProtKB-EC"/>
</dbReference>
<comment type="similarity">
    <text evidence="1 6">Belongs to the ribonucleoside diphosphate reductase large chain family.</text>
</comment>
<dbReference type="GO" id="GO:0009263">
    <property type="term" value="P:deoxyribonucleotide biosynthetic process"/>
    <property type="evidence" value="ECO:0007669"/>
    <property type="project" value="UniProtKB-KW"/>
</dbReference>
<evidence type="ECO:0000313" key="9">
    <source>
        <dbReference type="EMBL" id="CUS20457.1"/>
    </source>
</evidence>
<feature type="domain" description="Ribonucleotide reductase large subunit N-terminal" evidence="7">
    <location>
        <begin position="159"/>
        <end position="232"/>
    </location>
</feature>
<dbReference type="InterPro" id="IPR008926">
    <property type="entry name" value="RNR_R1-su_N"/>
</dbReference>
<dbReference type="AlphaFoldDB" id="A0A0P1KMU0"/>
<dbReference type="EC" id="1.17.4.1" evidence="2 6"/>
<evidence type="ECO:0000256" key="3">
    <source>
        <dbReference type="ARBA" id="ARBA00023002"/>
    </source>
</evidence>
<dbReference type="Pfam" id="PF00317">
    <property type="entry name" value="Ribonuc_red_lgN"/>
    <property type="match status" value="1"/>
</dbReference>
<gene>
    <name evidence="9" type="ORF">LAQU0_S01e07008g</name>
</gene>
<dbReference type="InterPro" id="IPR013509">
    <property type="entry name" value="RNR_lsu_N"/>
</dbReference>
<comment type="catalytic activity">
    <reaction evidence="6">
        <text>a 2'-deoxyribonucleoside 5'-diphosphate + [thioredoxin]-disulfide + H2O = a ribonucleoside 5'-diphosphate + [thioredoxin]-dithiol</text>
        <dbReference type="Rhea" id="RHEA:23252"/>
        <dbReference type="Rhea" id="RHEA-COMP:10698"/>
        <dbReference type="Rhea" id="RHEA-COMP:10700"/>
        <dbReference type="ChEBI" id="CHEBI:15377"/>
        <dbReference type="ChEBI" id="CHEBI:29950"/>
        <dbReference type="ChEBI" id="CHEBI:50058"/>
        <dbReference type="ChEBI" id="CHEBI:57930"/>
        <dbReference type="ChEBI" id="CHEBI:73316"/>
        <dbReference type="EC" id="1.17.4.1"/>
    </reaction>
</comment>
<keyword evidence="3 6" id="KW-0560">Oxidoreductase</keyword>
<dbReference type="UniPathway" id="UPA00326"/>
<keyword evidence="4 6" id="KW-0215">Deoxyribonucleotide synthesis</keyword>
<dbReference type="Gene3D" id="3.20.70.20">
    <property type="match status" value="1"/>
</dbReference>
<evidence type="ECO:0000256" key="6">
    <source>
        <dbReference type="RuleBase" id="RU003410"/>
    </source>
</evidence>
<comment type="function">
    <text evidence="5 6">Provides the precursors necessary for DNA synthesis. Catalyzes the biosynthesis of deoxyribonucleotides from the corresponding ribonucleotides.</text>
</comment>
<dbReference type="PRINTS" id="PR01183">
    <property type="entry name" value="RIBORDTASEM1"/>
</dbReference>
<keyword evidence="10" id="KW-1185">Reference proteome</keyword>
<evidence type="ECO:0000256" key="1">
    <source>
        <dbReference type="ARBA" id="ARBA00010406"/>
    </source>
</evidence>
<dbReference type="CDD" id="cd01679">
    <property type="entry name" value="RNR_I"/>
    <property type="match status" value="1"/>
</dbReference>
<dbReference type="NCBIfam" id="TIGR02506">
    <property type="entry name" value="NrdE_NrdA"/>
    <property type="match status" value="1"/>
</dbReference>
<sequence>MTVKTVASEKNVKVNNLTSSDLARSLRQLASGLQIEDADFGAVSRKILDSVPPSTTQSSVVQFGGEVLAAMSTTHPDFANLAARWEISDLHKKLEGLSFTKNLALLRKLRPSSKVSTVKKQKTNNFQNEKSLISADFYEMALRYQSAIDAAIQPERDFDFSYFGWKTLSKSYLIKRNNEEIHETPQFLFMRVALAIHGPHGDIDAVLETYDLMSRKFFIHASPTLFNAGTVNQYLSSCFLVAMAEDSIDGIYRTLHKTAMISKASGGIGIHVSNVRGAGAYISGSNGTSNGLVPMLRVFNNTARYVDQGGNKRPGAFCIYLEPWHSDILEFLQLRKNQGKEELRARDLFLALWIPDLFMERVEQNDTWCLFSPDEAPGLQDCYGEEFKELYETYEKTLTPTRKMPAQKLWSEILQSQVETGGPFMLYKDSCNRKSNQKNLGTIKSSNLCCEVVQYSSPNETAVCNLASVALPSFVNLQEEQTIFDFESLHKVVKVVAKNLDLVIDICDYPVEDAKFSNKKNRPIAIGVQGLADALMMLRIPFHSESARVLNKQIFETIYHAAVETSIERSRLYGPYPSFDNSPISRGEFQFDLWGLNDDNYDFLFSDWKEMKERVRQHGIRNSLLVGPMPTASTSQILGFTESFEPMTSNIYTRRVLSGEFTVINKYMVNDFCRLGIWNEKLKNRIIAENGSIQEIEGIPSNIKELYRTVWEIPQRVMIDLSADRSPFIDQSQSLNLFLREPTMGKLTSMHFYGWKKGLKTGMYYLRTQAAAGAIKFTINQENTLHGPVTSCKSLEVKELPVFGKYPNLCKPHLHMNVTKERGREISSHNDASEKFKSDEDRFGIHNSQQLACSNDRTEMNCDSCSG</sequence>
<evidence type="ECO:0000256" key="4">
    <source>
        <dbReference type="ARBA" id="ARBA00023116"/>
    </source>
</evidence>